<name>A0ABU3BSU1_9BACT</name>
<sequence>MTIRPLATPPARPGAVRPEAAAVAPRPALATSARPAAAPPSDAAPLSDAEREALGQQFPAAPDLALRLYGPRASSQPAQALGGHIDLRG</sequence>
<accession>A0ABU3BSU1</accession>
<evidence type="ECO:0000313" key="2">
    <source>
        <dbReference type="EMBL" id="MDT0632358.1"/>
    </source>
</evidence>
<evidence type="ECO:0000256" key="1">
    <source>
        <dbReference type="SAM" id="MobiDB-lite"/>
    </source>
</evidence>
<evidence type="ECO:0000313" key="3">
    <source>
        <dbReference type="Proteomes" id="UP001267426"/>
    </source>
</evidence>
<protein>
    <submittedName>
        <fullName evidence="2">Uncharacterized protein</fullName>
    </submittedName>
</protein>
<reference evidence="2 3" key="1">
    <citation type="submission" date="2023-09" db="EMBL/GenBank/DDBJ databases">
        <authorList>
            <person name="Rey-Velasco X."/>
        </authorList>
    </citation>
    <scope>NUCLEOTIDE SEQUENCE [LARGE SCALE GENOMIC DNA]</scope>
    <source>
        <strain evidence="2 3">F394</strain>
    </source>
</reference>
<dbReference type="Proteomes" id="UP001267426">
    <property type="component" value="Unassembled WGS sequence"/>
</dbReference>
<feature type="compositionally biased region" description="Low complexity" evidence="1">
    <location>
        <begin position="13"/>
        <end position="47"/>
    </location>
</feature>
<gene>
    <name evidence="2" type="ORF">RM540_11420</name>
</gene>
<organism evidence="2 3">
    <name type="scientific">Rubrivirga litoralis</name>
    <dbReference type="NCBI Taxonomy" id="3075598"/>
    <lineage>
        <taxon>Bacteria</taxon>
        <taxon>Pseudomonadati</taxon>
        <taxon>Rhodothermota</taxon>
        <taxon>Rhodothermia</taxon>
        <taxon>Rhodothermales</taxon>
        <taxon>Rubricoccaceae</taxon>
        <taxon>Rubrivirga</taxon>
    </lineage>
</organism>
<dbReference type="RefSeq" id="WP_311664175.1">
    <property type="nucleotide sequence ID" value="NZ_JAVRHT010000026.1"/>
</dbReference>
<dbReference type="EMBL" id="JAVRHT010000026">
    <property type="protein sequence ID" value="MDT0632358.1"/>
    <property type="molecule type" value="Genomic_DNA"/>
</dbReference>
<keyword evidence="3" id="KW-1185">Reference proteome</keyword>
<comment type="caution">
    <text evidence="2">The sequence shown here is derived from an EMBL/GenBank/DDBJ whole genome shotgun (WGS) entry which is preliminary data.</text>
</comment>
<feature type="region of interest" description="Disordered" evidence="1">
    <location>
        <begin position="1"/>
        <end position="89"/>
    </location>
</feature>
<proteinExistence type="predicted"/>